<gene>
    <name evidence="5" type="ORF">AVDCRST_MAG42-377</name>
</gene>
<sequence length="340" mass="37669">MLESADAIPRPRRRTAPGLSEDDYRRVLDTVPELYRGLGLTTYPRASLRALDGLVPSLFATYRELELRSKTARYVCEPEKYAGGLEQSAPPTSVTPLGNLGNLRARTAREILSFTVSPSASLKISFTLHRPDGEFTDRDRAIASLLRPHLANAYLLAVAVTQRRGVELLSGRQPESSGDHGLLVVDRSCRIVHSNRRAVSQLRHGFPSTAGERLPPEISRWLTTARSYAGTDPLDLEITGAELPLAVRAAAAEGGHWLLVLTEMNPALMPSLLQKRFRLTARQAELLYWLSKGRSNREMGIIFSISARTVDKHLQHVFEKLDVENRHAAVVKALEALSAR</sequence>
<dbReference type="GO" id="GO:0003677">
    <property type="term" value="F:DNA binding"/>
    <property type="evidence" value="ECO:0007669"/>
    <property type="project" value="UniProtKB-KW"/>
</dbReference>
<keyword evidence="1" id="KW-0805">Transcription regulation</keyword>
<dbReference type="Pfam" id="PF00196">
    <property type="entry name" value="GerE"/>
    <property type="match status" value="1"/>
</dbReference>
<accession>A0A6J4H7U5</accession>
<evidence type="ECO:0000259" key="4">
    <source>
        <dbReference type="PROSITE" id="PS50043"/>
    </source>
</evidence>
<keyword evidence="3" id="KW-0804">Transcription</keyword>
<dbReference type="Gene3D" id="1.10.10.10">
    <property type="entry name" value="Winged helix-like DNA-binding domain superfamily/Winged helix DNA-binding domain"/>
    <property type="match status" value="1"/>
</dbReference>
<evidence type="ECO:0000313" key="5">
    <source>
        <dbReference type="EMBL" id="CAA9217195.1"/>
    </source>
</evidence>
<dbReference type="GO" id="GO:0006355">
    <property type="term" value="P:regulation of DNA-templated transcription"/>
    <property type="evidence" value="ECO:0007669"/>
    <property type="project" value="InterPro"/>
</dbReference>
<organism evidence="5">
    <name type="scientific">uncultured Chthoniobacterales bacterium</name>
    <dbReference type="NCBI Taxonomy" id="1836801"/>
    <lineage>
        <taxon>Bacteria</taxon>
        <taxon>Pseudomonadati</taxon>
        <taxon>Verrucomicrobiota</taxon>
        <taxon>Spartobacteria</taxon>
        <taxon>Chthoniobacterales</taxon>
        <taxon>environmental samples</taxon>
    </lineage>
</organism>
<dbReference type="PRINTS" id="PR00038">
    <property type="entry name" value="HTHLUXR"/>
</dbReference>
<evidence type="ECO:0000256" key="2">
    <source>
        <dbReference type="ARBA" id="ARBA00023125"/>
    </source>
</evidence>
<dbReference type="PROSITE" id="PS50043">
    <property type="entry name" value="HTH_LUXR_2"/>
    <property type="match status" value="1"/>
</dbReference>
<dbReference type="SMART" id="SM00421">
    <property type="entry name" value="HTH_LUXR"/>
    <property type="match status" value="1"/>
</dbReference>
<dbReference type="InterPro" id="IPR000792">
    <property type="entry name" value="Tscrpt_reg_LuxR_C"/>
</dbReference>
<reference evidence="5" key="1">
    <citation type="submission" date="2020-02" db="EMBL/GenBank/DDBJ databases">
        <authorList>
            <person name="Meier V. D."/>
        </authorList>
    </citation>
    <scope>NUCLEOTIDE SEQUENCE</scope>
    <source>
        <strain evidence="5">AVDCRST_MAG42</strain>
    </source>
</reference>
<dbReference type="CDD" id="cd06170">
    <property type="entry name" value="LuxR_C_like"/>
    <property type="match status" value="1"/>
</dbReference>
<dbReference type="InterPro" id="IPR016032">
    <property type="entry name" value="Sig_transdc_resp-reg_C-effctor"/>
</dbReference>
<proteinExistence type="predicted"/>
<dbReference type="InterPro" id="IPR036388">
    <property type="entry name" value="WH-like_DNA-bd_sf"/>
</dbReference>
<evidence type="ECO:0000256" key="1">
    <source>
        <dbReference type="ARBA" id="ARBA00023015"/>
    </source>
</evidence>
<dbReference type="SUPFAM" id="SSF46894">
    <property type="entry name" value="C-terminal effector domain of the bipartite response regulators"/>
    <property type="match status" value="1"/>
</dbReference>
<evidence type="ECO:0000256" key="3">
    <source>
        <dbReference type="ARBA" id="ARBA00023163"/>
    </source>
</evidence>
<protein>
    <recommendedName>
        <fullName evidence="4">HTH luxR-type domain-containing protein</fullName>
    </recommendedName>
</protein>
<name>A0A6J4H7U5_9BACT</name>
<feature type="domain" description="HTH luxR-type" evidence="4">
    <location>
        <begin position="272"/>
        <end position="337"/>
    </location>
</feature>
<dbReference type="PANTHER" id="PTHR44688">
    <property type="entry name" value="DNA-BINDING TRANSCRIPTIONAL ACTIVATOR DEVR_DOSR"/>
    <property type="match status" value="1"/>
</dbReference>
<dbReference type="AlphaFoldDB" id="A0A6J4H7U5"/>
<dbReference type="EMBL" id="CADCTA010000024">
    <property type="protein sequence ID" value="CAA9217195.1"/>
    <property type="molecule type" value="Genomic_DNA"/>
</dbReference>
<keyword evidence="2" id="KW-0238">DNA-binding</keyword>
<dbReference type="PANTHER" id="PTHR44688:SF16">
    <property type="entry name" value="DNA-BINDING TRANSCRIPTIONAL ACTIVATOR DEVR_DOSR"/>
    <property type="match status" value="1"/>
</dbReference>